<accession>A0A193G0W0</accession>
<dbReference type="PANTHER" id="PTHR42718:SF40">
    <property type="entry name" value="METHYLENOMYCIN A RESISTANCE PROTEIN"/>
    <property type="match status" value="1"/>
</dbReference>
<dbReference type="InterPro" id="IPR036259">
    <property type="entry name" value="MFS_trans_sf"/>
</dbReference>
<evidence type="ECO:0000256" key="4">
    <source>
        <dbReference type="ARBA" id="ARBA00022692"/>
    </source>
</evidence>
<dbReference type="InterPro" id="IPR020846">
    <property type="entry name" value="MFS_dom"/>
</dbReference>
<feature type="transmembrane region" description="Helical" evidence="7">
    <location>
        <begin position="233"/>
        <end position="254"/>
    </location>
</feature>
<evidence type="ECO:0000313" key="10">
    <source>
        <dbReference type="Proteomes" id="UP000092213"/>
    </source>
</evidence>
<evidence type="ECO:0000259" key="8">
    <source>
        <dbReference type="PROSITE" id="PS50850"/>
    </source>
</evidence>
<dbReference type="PROSITE" id="PS50850">
    <property type="entry name" value="MFS"/>
    <property type="match status" value="1"/>
</dbReference>
<dbReference type="Gene3D" id="1.20.1720.10">
    <property type="entry name" value="Multidrug resistance protein D"/>
    <property type="match status" value="1"/>
</dbReference>
<keyword evidence="6 7" id="KW-0472">Membrane</keyword>
<evidence type="ECO:0000256" key="7">
    <source>
        <dbReference type="SAM" id="Phobius"/>
    </source>
</evidence>
<feature type="transmembrane region" description="Helical" evidence="7">
    <location>
        <begin position="88"/>
        <end position="107"/>
    </location>
</feature>
<evidence type="ECO:0000256" key="2">
    <source>
        <dbReference type="ARBA" id="ARBA00022448"/>
    </source>
</evidence>
<keyword evidence="3" id="KW-1003">Cell membrane</keyword>
<reference evidence="9 10" key="1">
    <citation type="submission" date="2016-06" db="EMBL/GenBank/DDBJ databases">
        <title>Complete genome sequences of Bordetella bronchialis and Bordetella flabilis.</title>
        <authorList>
            <person name="LiPuma J.J."/>
            <person name="Spilker T."/>
        </authorList>
    </citation>
    <scope>NUCLEOTIDE SEQUENCE [LARGE SCALE GENOMIC DNA]</scope>
    <source>
        <strain evidence="9 10">AU17976</strain>
    </source>
</reference>
<dbReference type="GO" id="GO:0005886">
    <property type="term" value="C:plasma membrane"/>
    <property type="evidence" value="ECO:0007669"/>
    <property type="project" value="UniProtKB-SubCell"/>
</dbReference>
<feature type="transmembrane region" description="Helical" evidence="7">
    <location>
        <begin position="209"/>
        <end position="227"/>
    </location>
</feature>
<feature type="transmembrane region" description="Helical" evidence="7">
    <location>
        <begin position="147"/>
        <end position="170"/>
    </location>
</feature>
<feature type="domain" description="Major facilitator superfamily (MFS) profile" evidence="8">
    <location>
        <begin position="22"/>
        <end position="462"/>
    </location>
</feature>
<feature type="transmembrane region" description="Helical" evidence="7">
    <location>
        <begin position="440"/>
        <end position="458"/>
    </location>
</feature>
<dbReference type="EMBL" id="CP016171">
    <property type="protein sequence ID" value="ANN73091.1"/>
    <property type="molecule type" value="Genomic_DNA"/>
</dbReference>
<gene>
    <name evidence="9" type="ORF">BAU08_18605</name>
</gene>
<feature type="transmembrane region" description="Helical" evidence="7">
    <location>
        <begin position="275"/>
        <end position="300"/>
    </location>
</feature>
<evidence type="ECO:0000256" key="1">
    <source>
        <dbReference type="ARBA" id="ARBA00004651"/>
    </source>
</evidence>
<feature type="transmembrane region" description="Helical" evidence="7">
    <location>
        <begin position="366"/>
        <end position="392"/>
    </location>
</feature>
<evidence type="ECO:0000256" key="6">
    <source>
        <dbReference type="ARBA" id="ARBA00023136"/>
    </source>
</evidence>
<dbReference type="PANTHER" id="PTHR42718">
    <property type="entry name" value="MAJOR FACILITATOR SUPERFAMILY MULTIDRUG TRANSPORTER MFSC"/>
    <property type="match status" value="1"/>
</dbReference>
<feature type="transmembrane region" description="Helical" evidence="7">
    <location>
        <begin position="413"/>
        <end position="434"/>
    </location>
</feature>
<dbReference type="Proteomes" id="UP000092213">
    <property type="component" value="Chromosome"/>
</dbReference>
<dbReference type="CDD" id="cd17321">
    <property type="entry name" value="MFS_MMR_MDR_like"/>
    <property type="match status" value="1"/>
</dbReference>
<sequence>MPELTSSPPLTAAPQPRVRYLPLITLAMGFVMATLDVTVVNVGLSNIATQLQVPLSGLVWVVDGYTLTFAAMLLVGGGLADRFGAKNVYQAGLAVFVMASLWCGIAPNGTTLVAARFLQGVGAALFMPSSLSLLARAYPDDHVRARMLGLWSAIVSVAGVSGPLVGGILIDRFGWRSIFLVNLPIGLIGLAMAQHVIPSSARHFRTLNAATHVLGVTALAGLSFALIEGPVHGWTSAPILAAALVMLVAGAGFVMRERRIATPLLPRELFATPRFPAANMLGFLINFGGYGQLFLLSLFLQEARGASPLAAGTQLLPTMLLFTLGNLSAPRVVARIGPRAALMASMALCAGASALTASVLRPETDYWLFAAIVSLINLGVGVAVPAMTAVVMQIAGQAHANIAAACLNANRQIGVLVGVATMGTILHACTDWHISLPLAFGTMGTLYGVGAVLVWRYLKTGTMSRTPR</sequence>
<feature type="transmembrane region" description="Helical" evidence="7">
    <location>
        <begin position="176"/>
        <end position="197"/>
    </location>
</feature>
<keyword evidence="5 7" id="KW-1133">Transmembrane helix</keyword>
<organism evidence="9 10">
    <name type="scientific">Bordetella bronchialis</name>
    <dbReference type="NCBI Taxonomy" id="463025"/>
    <lineage>
        <taxon>Bacteria</taxon>
        <taxon>Pseudomonadati</taxon>
        <taxon>Pseudomonadota</taxon>
        <taxon>Betaproteobacteria</taxon>
        <taxon>Burkholderiales</taxon>
        <taxon>Alcaligenaceae</taxon>
        <taxon>Bordetella</taxon>
    </lineage>
</organism>
<comment type="subcellular location">
    <subcellularLocation>
        <location evidence="1">Cell membrane</location>
        <topology evidence="1">Multi-pass membrane protein</topology>
    </subcellularLocation>
</comment>
<dbReference type="GO" id="GO:0022857">
    <property type="term" value="F:transmembrane transporter activity"/>
    <property type="evidence" value="ECO:0007669"/>
    <property type="project" value="InterPro"/>
</dbReference>
<evidence type="ECO:0000256" key="5">
    <source>
        <dbReference type="ARBA" id="ARBA00022989"/>
    </source>
</evidence>
<dbReference type="PRINTS" id="PR01036">
    <property type="entry name" value="TCRTETB"/>
</dbReference>
<dbReference type="NCBIfam" id="TIGR00711">
    <property type="entry name" value="efflux_EmrB"/>
    <property type="match status" value="1"/>
</dbReference>
<protein>
    <submittedName>
        <fullName evidence="9">MFS transporter</fullName>
    </submittedName>
</protein>
<feature type="transmembrane region" description="Helical" evidence="7">
    <location>
        <begin position="113"/>
        <end position="135"/>
    </location>
</feature>
<feature type="transmembrane region" description="Helical" evidence="7">
    <location>
        <begin position="340"/>
        <end position="360"/>
    </location>
</feature>
<dbReference type="InterPro" id="IPR004638">
    <property type="entry name" value="EmrB-like"/>
</dbReference>
<proteinExistence type="predicted"/>
<keyword evidence="4 7" id="KW-0812">Transmembrane</keyword>
<keyword evidence="2" id="KW-0813">Transport</keyword>
<dbReference type="Gene3D" id="1.20.1250.20">
    <property type="entry name" value="MFS general substrate transporter like domains"/>
    <property type="match status" value="1"/>
</dbReference>
<dbReference type="SUPFAM" id="SSF103473">
    <property type="entry name" value="MFS general substrate transporter"/>
    <property type="match status" value="1"/>
</dbReference>
<evidence type="ECO:0000313" key="9">
    <source>
        <dbReference type="EMBL" id="ANN73091.1"/>
    </source>
</evidence>
<feature type="transmembrane region" description="Helical" evidence="7">
    <location>
        <begin position="306"/>
        <end position="328"/>
    </location>
</feature>
<dbReference type="RefSeq" id="WP_066670894.1">
    <property type="nucleotide sequence ID" value="NZ_CP016171.1"/>
</dbReference>
<dbReference type="InterPro" id="IPR011701">
    <property type="entry name" value="MFS"/>
</dbReference>
<name>A0A193G0W0_9BORD</name>
<evidence type="ECO:0000256" key="3">
    <source>
        <dbReference type="ARBA" id="ARBA00022475"/>
    </source>
</evidence>
<dbReference type="STRING" id="463025.BAU08_18605"/>
<dbReference type="Pfam" id="PF07690">
    <property type="entry name" value="MFS_1"/>
    <property type="match status" value="1"/>
</dbReference>
<feature type="transmembrane region" description="Helical" evidence="7">
    <location>
        <begin position="57"/>
        <end position="76"/>
    </location>
</feature>
<feature type="transmembrane region" description="Helical" evidence="7">
    <location>
        <begin position="20"/>
        <end position="45"/>
    </location>
</feature>
<dbReference type="AlphaFoldDB" id="A0A193G0W0"/>